<keyword evidence="2" id="KW-1185">Reference proteome</keyword>
<protein>
    <submittedName>
        <fullName evidence="1">Uncharacterized protein</fullName>
    </submittedName>
</protein>
<dbReference type="Proteomes" id="UP001163321">
    <property type="component" value="Chromosome 1"/>
</dbReference>
<reference evidence="1 2" key="1">
    <citation type="journal article" date="2022" name="bioRxiv">
        <title>The genome of the oomycete Peronosclerospora sorghi, a cosmopolitan pathogen of maize and sorghum, is inflated with dispersed pseudogenes.</title>
        <authorList>
            <person name="Fletcher K."/>
            <person name="Martin F."/>
            <person name="Isakeit T."/>
            <person name="Cavanaugh K."/>
            <person name="Magill C."/>
            <person name="Michelmore R."/>
        </authorList>
    </citation>
    <scope>NUCLEOTIDE SEQUENCE [LARGE SCALE GENOMIC DNA]</scope>
    <source>
        <strain evidence="1">P6</strain>
    </source>
</reference>
<sequence>MQECIESKGAKRFRRLGTRQDTITSTNSGEGVTDGGPTTGSRRKIVSAKLTDLFSMKPKRSTETLDKDIGK</sequence>
<name>A0ACC0WSC5_9STRA</name>
<organism evidence="1 2">
    <name type="scientific">Peronosclerospora sorghi</name>
    <dbReference type="NCBI Taxonomy" id="230839"/>
    <lineage>
        <taxon>Eukaryota</taxon>
        <taxon>Sar</taxon>
        <taxon>Stramenopiles</taxon>
        <taxon>Oomycota</taxon>
        <taxon>Peronosporomycetes</taxon>
        <taxon>Peronosporales</taxon>
        <taxon>Peronosporaceae</taxon>
        <taxon>Peronosclerospora</taxon>
    </lineage>
</organism>
<gene>
    <name evidence="1" type="ORF">PsorP6_001006</name>
</gene>
<proteinExistence type="predicted"/>
<evidence type="ECO:0000313" key="1">
    <source>
        <dbReference type="EMBL" id="KAI9921803.1"/>
    </source>
</evidence>
<accession>A0ACC0WSC5</accession>
<dbReference type="EMBL" id="CM047580">
    <property type="protein sequence ID" value="KAI9921803.1"/>
    <property type="molecule type" value="Genomic_DNA"/>
</dbReference>
<comment type="caution">
    <text evidence="1">The sequence shown here is derived from an EMBL/GenBank/DDBJ whole genome shotgun (WGS) entry which is preliminary data.</text>
</comment>
<evidence type="ECO:0000313" key="2">
    <source>
        <dbReference type="Proteomes" id="UP001163321"/>
    </source>
</evidence>